<evidence type="ECO:0000256" key="1">
    <source>
        <dbReference type="SAM" id="Phobius"/>
    </source>
</evidence>
<feature type="transmembrane region" description="Helical" evidence="1">
    <location>
        <begin position="12"/>
        <end position="30"/>
    </location>
</feature>
<reference evidence="2 3" key="1">
    <citation type="submission" date="2016-10" db="EMBL/GenBank/DDBJ databases">
        <authorList>
            <person name="de Groot N.N."/>
        </authorList>
    </citation>
    <scope>NUCLEOTIDE SEQUENCE [LARGE SCALE GENOMIC DNA]</scope>
    <source>
        <strain evidence="2 3">DSM 19548</strain>
    </source>
</reference>
<dbReference type="Proteomes" id="UP000198728">
    <property type="component" value="Unassembled WGS sequence"/>
</dbReference>
<keyword evidence="1" id="KW-0472">Membrane</keyword>
<proteinExistence type="predicted"/>
<organism evidence="2 3">
    <name type="scientific">Tropicimonas isoalkanivorans</name>
    <dbReference type="NCBI Taxonomy" id="441112"/>
    <lineage>
        <taxon>Bacteria</taxon>
        <taxon>Pseudomonadati</taxon>
        <taxon>Pseudomonadota</taxon>
        <taxon>Alphaproteobacteria</taxon>
        <taxon>Rhodobacterales</taxon>
        <taxon>Roseobacteraceae</taxon>
        <taxon>Tropicimonas</taxon>
    </lineage>
</organism>
<keyword evidence="1" id="KW-0812">Transmembrane</keyword>
<name>A0A1I1DCH7_9RHOB</name>
<feature type="transmembrane region" description="Helical" evidence="1">
    <location>
        <begin position="36"/>
        <end position="58"/>
    </location>
</feature>
<dbReference type="AlphaFoldDB" id="A0A1I1DCH7"/>
<evidence type="ECO:0000313" key="2">
    <source>
        <dbReference type="EMBL" id="SFB70798.1"/>
    </source>
</evidence>
<gene>
    <name evidence="2" type="ORF">SAMN04488094_10141</name>
</gene>
<evidence type="ECO:0008006" key="4">
    <source>
        <dbReference type="Google" id="ProtNLM"/>
    </source>
</evidence>
<evidence type="ECO:0000313" key="3">
    <source>
        <dbReference type="Proteomes" id="UP000198728"/>
    </source>
</evidence>
<protein>
    <recommendedName>
        <fullName evidence="4">DUF3329 domain-containing protein</fullName>
    </recommendedName>
</protein>
<keyword evidence="3" id="KW-1185">Reference proteome</keyword>
<dbReference type="RefSeq" id="WP_245758696.1">
    <property type="nucleotide sequence ID" value="NZ_FOLG01000001.1"/>
</dbReference>
<sequence length="69" mass="7806">MKLLDRNDPFFAPLWRRVVIVAVTLAWSVFEFVAGSPFWGILVGAIGIYCVYQLFVVFEPREPGDSDPS</sequence>
<dbReference type="EMBL" id="FOLG01000001">
    <property type="protein sequence ID" value="SFB70798.1"/>
    <property type="molecule type" value="Genomic_DNA"/>
</dbReference>
<keyword evidence="1" id="KW-1133">Transmembrane helix</keyword>
<accession>A0A1I1DCH7</accession>